<evidence type="ECO:0000313" key="4">
    <source>
        <dbReference type="Proteomes" id="UP001221328"/>
    </source>
</evidence>
<dbReference type="Proteomes" id="UP001221328">
    <property type="component" value="Unassembled WGS sequence"/>
</dbReference>
<organism evidence="3 4">
    <name type="scientific">Streptomyces gilvifuscus</name>
    <dbReference type="NCBI Taxonomy" id="1550617"/>
    <lineage>
        <taxon>Bacteria</taxon>
        <taxon>Bacillati</taxon>
        <taxon>Actinomycetota</taxon>
        <taxon>Actinomycetes</taxon>
        <taxon>Kitasatosporales</taxon>
        <taxon>Streptomycetaceae</taxon>
        <taxon>Streptomyces</taxon>
    </lineage>
</organism>
<evidence type="ECO:0000256" key="2">
    <source>
        <dbReference type="SAM" id="Phobius"/>
    </source>
</evidence>
<feature type="transmembrane region" description="Helical" evidence="2">
    <location>
        <begin position="20"/>
        <end position="41"/>
    </location>
</feature>
<feature type="transmembrane region" description="Helical" evidence="2">
    <location>
        <begin position="87"/>
        <end position="106"/>
    </location>
</feature>
<dbReference type="PROSITE" id="PS00191">
    <property type="entry name" value="CYTOCHROME_B5_1"/>
    <property type="match status" value="1"/>
</dbReference>
<evidence type="ECO:0008006" key="5">
    <source>
        <dbReference type="Google" id="ProtNLM"/>
    </source>
</evidence>
<feature type="compositionally biased region" description="Pro residues" evidence="1">
    <location>
        <begin position="145"/>
        <end position="181"/>
    </location>
</feature>
<reference evidence="3 4" key="1">
    <citation type="journal article" date="2015" name="Int. J. Syst. Evol. Microbiol.">
        <title>Streptomyces gilvifuscus sp. nov., an actinomycete that produces antibacterial compounds isolated from soil.</title>
        <authorList>
            <person name="Nguyen T.M."/>
            <person name="Kim J."/>
        </authorList>
    </citation>
    <scope>NUCLEOTIDE SEQUENCE [LARGE SCALE GENOMIC DNA]</scope>
    <source>
        <strain evidence="3 4">T113</strain>
    </source>
</reference>
<keyword evidence="2" id="KW-0812">Transmembrane</keyword>
<feature type="region of interest" description="Disordered" evidence="1">
    <location>
        <begin position="125"/>
        <end position="215"/>
    </location>
</feature>
<dbReference type="InterPro" id="IPR018506">
    <property type="entry name" value="Cyt_B5_heme-BS"/>
</dbReference>
<keyword evidence="2" id="KW-0472">Membrane</keyword>
<protein>
    <recommendedName>
        <fullName evidence="5">Integral membrane protein</fullName>
    </recommendedName>
</protein>
<sequence length="215" mass="22939">MHGPGYAPPPPKRPSTGVLVVLRVIFVAVPILSIGFLAWVATLRAAIVTRRAVDWWVFAASVVVLGISFAFLSTDHTDDFSTPNGNIGMSILLLNAVACAGYFLYADIRHFSRLGRPYAGQPPMTPGYGYPQASSPFTAATVPSTPRPPYTPPPMPHTPAPPSHTPVPQPPATAPAPPQRPAPARIDQVRAELDELSDYLRKHPGGSDGNHEGGR</sequence>
<keyword evidence="2" id="KW-1133">Transmembrane helix</keyword>
<evidence type="ECO:0000313" key="3">
    <source>
        <dbReference type="EMBL" id="MDC2959160.1"/>
    </source>
</evidence>
<dbReference type="PRINTS" id="PR01217">
    <property type="entry name" value="PRICHEXTENSN"/>
</dbReference>
<comment type="caution">
    <text evidence="3">The sequence shown here is derived from an EMBL/GenBank/DDBJ whole genome shotgun (WGS) entry which is preliminary data.</text>
</comment>
<proteinExistence type="predicted"/>
<keyword evidence="4" id="KW-1185">Reference proteome</keyword>
<accession>A0ABT5G2W0</accession>
<feature type="compositionally biased region" description="Basic and acidic residues" evidence="1">
    <location>
        <begin position="187"/>
        <end position="201"/>
    </location>
</feature>
<gene>
    <name evidence="3" type="ORF">PO587_32475</name>
</gene>
<dbReference type="EMBL" id="JAQOSK010000015">
    <property type="protein sequence ID" value="MDC2959160.1"/>
    <property type="molecule type" value="Genomic_DNA"/>
</dbReference>
<dbReference type="RefSeq" id="WP_272177659.1">
    <property type="nucleotide sequence ID" value="NZ_JAQOSK010000015.1"/>
</dbReference>
<feature type="transmembrane region" description="Helical" evidence="2">
    <location>
        <begin position="53"/>
        <end position="72"/>
    </location>
</feature>
<evidence type="ECO:0000256" key="1">
    <source>
        <dbReference type="SAM" id="MobiDB-lite"/>
    </source>
</evidence>
<name>A0ABT5G2W0_9ACTN</name>